<evidence type="ECO:0000313" key="2">
    <source>
        <dbReference type="EMBL" id="KIY60937.1"/>
    </source>
</evidence>
<protein>
    <submittedName>
        <fullName evidence="2">Uncharacterized protein</fullName>
    </submittedName>
</protein>
<feature type="compositionally biased region" description="Polar residues" evidence="1">
    <location>
        <begin position="57"/>
        <end position="72"/>
    </location>
</feature>
<proteinExistence type="predicted"/>
<name>A0A0D7ARU3_9AGAR</name>
<reference evidence="2 3" key="1">
    <citation type="journal article" date="2015" name="Fungal Genet. Biol.">
        <title>Evolution of novel wood decay mechanisms in Agaricales revealed by the genome sequences of Fistulina hepatica and Cylindrobasidium torrendii.</title>
        <authorList>
            <person name="Floudas D."/>
            <person name="Held B.W."/>
            <person name="Riley R."/>
            <person name="Nagy L.G."/>
            <person name="Koehler G."/>
            <person name="Ransdell A.S."/>
            <person name="Younus H."/>
            <person name="Chow J."/>
            <person name="Chiniquy J."/>
            <person name="Lipzen A."/>
            <person name="Tritt A."/>
            <person name="Sun H."/>
            <person name="Haridas S."/>
            <person name="LaButti K."/>
            <person name="Ohm R.A."/>
            <person name="Kues U."/>
            <person name="Blanchette R.A."/>
            <person name="Grigoriev I.V."/>
            <person name="Minto R.E."/>
            <person name="Hibbett D.S."/>
        </authorList>
    </citation>
    <scope>NUCLEOTIDE SEQUENCE [LARGE SCALE GENOMIC DNA]</scope>
    <source>
        <strain evidence="2 3">FP15055 ss-10</strain>
    </source>
</reference>
<sequence length="356" mass="38108">MESAADPLPPPDTSAAPTAPSNAPTISTAPSKTPTAPATPSNASASSSLPPDVSDASALQSGASDTLSNAPSATAPEEDALPVTVPPFKRGWAKGSRDTFFQDRTSGYTLARSRGTRATNDFLIMVLNDYCEAYTWWLEPPTEPTSEDLAKEECDLDAAELALKPAKLRRLKKGIRNMLDRLSTTDSPFAKMSAGQIKKDPVGSLIASIARPSVEVSRARTAYQLWSKSAFGAEIKDGVNKTVAVEGLNAKKDRIDIVAGNTKEAFLALPRSEREVWELKAQAEKKANSEQRQLIKDSGGFVPHSTLDPVAAQEVIDTMVLKLDPLLKSLSRMTGGNCHFYWAGPEPSRGGQVNVL</sequence>
<gene>
    <name evidence="2" type="ORF">CYLTODRAFT_447884</name>
</gene>
<feature type="non-terminal residue" evidence="2">
    <location>
        <position position="356"/>
    </location>
</feature>
<evidence type="ECO:0000313" key="3">
    <source>
        <dbReference type="Proteomes" id="UP000054007"/>
    </source>
</evidence>
<keyword evidence="3" id="KW-1185">Reference proteome</keyword>
<dbReference type="OrthoDB" id="3250313at2759"/>
<feature type="region of interest" description="Disordered" evidence="1">
    <location>
        <begin position="1"/>
        <end position="94"/>
    </location>
</feature>
<dbReference type="EMBL" id="KN881143">
    <property type="protein sequence ID" value="KIY60937.1"/>
    <property type="molecule type" value="Genomic_DNA"/>
</dbReference>
<organism evidence="2 3">
    <name type="scientific">Cylindrobasidium torrendii FP15055 ss-10</name>
    <dbReference type="NCBI Taxonomy" id="1314674"/>
    <lineage>
        <taxon>Eukaryota</taxon>
        <taxon>Fungi</taxon>
        <taxon>Dikarya</taxon>
        <taxon>Basidiomycota</taxon>
        <taxon>Agaricomycotina</taxon>
        <taxon>Agaricomycetes</taxon>
        <taxon>Agaricomycetidae</taxon>
        <taxon>Agaricales</taxon>
        <taxon>Marasmiineae</taxon>
        <taxon>Physalacriaceae</taxon>
        <taxon>Cylindrobasidium</taxon>
    </lineage>
</organism>
<feature type="compositionally biased region" description="Low complexity" evidence="1">
    <location>
        <begin position="13"/>
        <end position="51"/>
    </location>
</feature>
<evidence type="ECO:0000256" key="1">
    <source>
        <dbReference type="SAM" id="MobiDB-lite"/>
    </source>
</evidence>
<dbReference type="AlphaFoldDB" id="A0A0D7ARU3"/>
<dbReference type="Proteomes" id="UP000054007">
    <property type="component" value="Unassembled WGS sequence"/>
</dbReference>
<accession>A0A0D7ARU3</accession>